<dbReference type="Proteomes" id="UP000601223">
    <property type="component" value="Unassembled WGS sequence"/>
</dbReference>
<feature type="transmembrane region" description="Helical" evidence="6">
    <location>
        <begin position="938"/>
        <end position="957"/>
    </location>
</feature>
<keyword evidence="3 6" id="KW-0812">Transmembrane</keyword>
<feature type="transmembrane region" description="Helical" evidence="6">
    <location>
        <begin position="1039"/>
        <end position="1061"/>
    </location>
</feature>
<feature type="transmembrane region" description="Helical" evidence="6">
    <location>
        <begin position="542"/>
        <end position="559"/>
    </location>
</feature>
<feature type="transmembrane region" description="Helical" evidence="6">
    <location>
        <begin position="355"/>
        <end position="382"/>
    </location>
</feature>
<keyword evidence="5 6" id="KW-0472">Membrane</keyword>
<keyword evidence="4 6" id="KW-1133">Transmembrane helix</keyword>
<dbReference type="Pfam" id="PF02687">
    <property type="entry name" value="FtsX"/>
    <property type="match status" value="2"/>
</dbReference>
<evidence type="ECO:0000313" key="8">
    <source>
        <dbReference type="EMBL" id="GIF83636.1"/>
    </source>
</evidence>
<gene>
    <name evidence="8" type="ORF">Cba03nite_49850</name>
</gene>
<keyword evidence="9" id="KW-1185">Reference proteome</keyword>
<evidence type="ECO:0000256" key="3">
    <source>
        <dbReference type="ARBA" id="ARBA00022692"/>
    </source>
</evidence>
<dbReference type="InterPro" id="IPR003838">
    <property type="entry name" value="ABC3_permease_C"/>
</dbReference>
<protein>
    <recommendedName>
        <fullName evidence="7">ABC3 transporter permease C-terminal domain-containing protein</fullName>
    </recommendedName>
</protein>
<feature type="transmembrane region" description="Helical" evidence="6">
    <location>
        <begin position="488"/>
        <end position="507"/>
    </location>
</feature>
<sequence>MLGRRRAYSAKGLLTAAAAAALISTTLLVALASYSGAVIEAGGRAAVAAAPPDERAIQIRLPSRTGGSGWVSTGEDVSKSFSAESWTATDAKLRESFAKRFGDTRLSVTAAGYASGLRFNGDTGDAVADSYGVVYARVMFLDDLAAHARLLSGSWPQTGAQVPQTVVGEAAAHALGLKTGSRVRMTNGITKQVQEVEVVGVFAALTADDPYWLLVPEMAEGVEPGRNTYGPLVLNREDFFDGWSYLGNSGWVVTPDLSRALLSELVAARGTVATLGEVPKELGYGEGGQASTHLERLVDRIQQASLVGRSDLLTPLLLISILGGYALILLAALLTEGRRAETALLRARGASRGQLAGLAAWEALLIAAPGAVLAPLLVAPLLTLAERVPALAAIGVRLEGGISPLTVGVAVAAGLGCVLAMLLPALRGGGTYVADLAARSRPSRTAVAQRAGLDLALIGFAVLAWFQLRQYDSPLSGVAGELGIDPMLAAAGPLGVLAGAVVALRLLPPLTRLLERQVDRRSWFAAQLGVWQAGRRPHAGPVLLLALSVAVSTLAWTLAATARQSQLDQADHTAGADLRLTETSWAAPRQRVEQIDALPGVLSALPAWRTTLTSGEKETPISLLALDTAAAGDVLRLRSDLGDAPALTAAMAAERRLAAGVELPAGTRAMRGSVRITAHGEDFIARPREATSLLLTDPHGAVYQVPLAGSSDADGYTFDVPVPNTAGLRLTGVTMDGPDMPFGLPITFELSGLATVDAGGAATPFRFELPGGQWGVPGSHGEVKITASGDTARVEMMDPGGAVNVSSSFTLRANSGSVEVPVLATPEALAALHTQVGAKLDIPLWGVTTTVHVTGEAVALPGELAPAALLVDMPSLGSHLVREGSRIPIITEWWLRTDPDRHAEAAAAAGPLPNLLTIDRHALALHAADDPFGAGARIALFIAALGAIGLALVGVAVDVRATARRRVAELAVLNTLGATPNLLARALMIEQAFLAGLGVAVGLVVGMLVARTTGPLVILTPSASRPVPPALTTTDWPPVLATAAVLLAITLVMAGLVATTMRQRLAAAQLRIGADR</sequence>
<evidence type="ECO:0000256" key="5">
    <source>
        <dbReference type="ARBA" id="ARBA00023136"/>
    </source>
</evidence>
<comment type="caution">
    <text evidence="8">The sequence shown here is derived from an EMBL/GenBank/DDBJ whole genome shotgun (WGS) entry which is preliminary data.</text>
</comment>
<dbReference type="GO" id="GO:0005886">
    <property type="term" value="C:plasma membrane"/>
    <property type="evidence" value="ECO:0007669"/>
    <property type="project" value="UniProtKB-SubCell"/>
</dbReference>
<keyword evidence="2" id="KW-1003">Cell membrane</keyword>
<evidence type="ECO:0000256" key="2">
    <source>
        <dbReference type="ARBA" id="ARBA00022475"/>
    </source>
</evidence>
<feature type="transmembrane region" description="Helical" evidence="6">
    <location>
        <begin position="402"/>
        <end position="426"/>
    </location>
</feature>
<feature type="domain" description="ABC3 transporter permease C-terminal" evidence="7">
    <location>
        <begin position="317"/>
        <end position="425"/>
    </location>
</feature>
<evidence type="ECO:0000313" key="9">
    <source>
        <dbReference type="Proteomes" id="UP000601223"/>
    </source>
</evidence>
<feature type="domain" description="ABC3 transporter permease C-terminal" evidence="7">
    <location>
        <begin position="942"/>
        <end position="1058"/>
    </location>
</feature>
<comment type="subcellular location">
    <subcellularLocation>
        <location evidence="1">Cell membrane</location>
        <topology evidence="1">Multi-pass membrane protein</topology>
    </subcellularLocation>
</comment>
<dbReference type="RefSeq" id="WP_203750759.1">
    <property type="nucleotide sequence ID" value="NZ_BONF01000030.1"/>
</dbReference>
<feature type="transmembrane region" description="Helical" evidence="6">
    <location>
        <begin position="992"/>
        <end position="1019"/>
    </location>
</feature>
<dbReference type="InterPro" id="IPR038766">
    <property type="entry name" value="Membrane_comp_ABC_pdt"/>
</dbReference>
<organism evidence="8 9">
    <name type="scientific">Catellatospora bangladeshensis</name>
    <dbReference type="NCBI Taxonomy" id="310355"/>
    <lineage>
        <taxon>Bacteria</taxon>
        <taxon>Bacillati</taxon>
        <taxon>Actinomycetota</taxon>
        <taxon>Actinomycetes</taxon>
        <taxon>Micromonosporales</taxon>
        <taxon>Micromonosporaceae</taxon>
        <taxon>Catellatospora</taxon>
    </lineage>
</organism>
<reference evidence="8 9" key="1">
    <citation type="submission" date="2021-01" db="EMBL/GenBank/DDBJ databases">
        <title>Whole genome shotgun sequence of Catellatospora bangladeshensis NBRC 107357.</title>
        <authorList>
            <person name="Komaki H."/>
            <person name="Tamura T."/>
        </authorList>
    </citation>
    <scope>NUCLEOTIDE SEQUENCE [LARGE SCALE GENOMIC DNA]</scope>
    <source>
        <strain evidence="8 9">NBRC 107357</strain>
    </source>
</reference>
<proteinExistence type="predicted"/>
<evidence type="ECO:0000256" key="4">
    <source>
        <dbReference type="ARBA" id="ARBA00022989"/>
    </source>
</evidence>
<feature type="transmembrane region" description="Helical" evidence="6">
    <location>
        <begin position="447"/>
        <end position="468"/>
    </location>
</feature>
<evidence type="ECO:0000256" key="1">
    <source>
        <dbReference type="ARBA" id="ARBA00004651"/>
    </source>
</evidence>
<evidence type="ECO:0000259" key="7">
    <source>
        <dbReference type="Pfam" id="PF02687"/>
    </source>
</evidence>
<dbReference type="EMBL" id="BONF01000030">
    <property type="protein sequence ID" value="GIF83636.1"/>
    <property type="molecule type" value="Genomic_DNA"/>
</dbReference>
<accession>A0A8J3NLB2</accession>
<name>A0A8J3NLB2_9ACTN</name>
<feature type="transmembrane region" description="Helical" evidence="6">
    <location>
        <begin position="312"/>
        <end position="334"/>
    </location>
</feature>
<dbReference type="PANTHER" id="PTHR30287:SF2">
    <property type="entry name" value="BLL1001 PROTEIN"/>
    <property type="match status" value="1"/>
</dbReference>
<dbReference type="AlphaFoldDB" id="A0A8J3NLB2"/>
<dbReference type="PANTHER" id="PTHR30287">
    <property type="entry name" value="MEMBRANE COMPONENT OF PREDICTED ABC SUPERFAMILY METABOLITE UPTAKE TRANSPORTER"/>
    <property type="match status" value="1"/>
</dbReference>
<evidence type="ECO:0000256" key="6">
    <source>
        <dbReference type="SAM" id="Phobius"/>
    </source>
</evidence>